<proteinExistence type="predicted"/>
<dbReference type="InterPro" id="IPR022059">
    <property type="entry name" value="DUF3615"/>
</dbReference>
<gene>
    <name evidence="3" type="ORF">OsI_13143</name>
</gene>
<name>B8APZ8_ORYSI</name>
<dbReference type="Gramene" id="BGIOSGA013384-TA">
    <property type="protein sequence ID" value="BGIOSGA013384-PA"/>
    <property type="gene ID" value="BGIOSGA013384"/>
</dbReference>
<dbReference type="Proteomes" id="UP000007015">
    <property type="component" value="Chromosome 3"/>
</dbReference>
<sequence length="676" mass="75330">MRRNRSKLLGAINGFYAAALDRLPVEAMPALLPRLLKAGLCVGFLDPVSNIVVNTITYKKRVPVVAGGDPDGKSAAIPTRRRRRKALSRIVADTSNVGGCGPSHRLLRDMGVAARSLQALVAFLTNYFPYLRTCEALEYLRLADADLSVAVRLIEQDRSSDAFSFASLTTETALTCAAIAGWHPNPKSLVERLYSIASQIGEASNLLSMEGCLSCRAVKNISRLVKHQQQEPVDLVGATFLPRSLEIKEKQPPFVRMKSLKSILLDKIYGLYLDVIACLPMDGLRMRYHRGLLKAGHCYGPFENPVHNIVLNTVWYETMFPPQEEVSVQMICSRSLVRVACLSLNALVAYLRACFCTISEQQAMRYLFLTGANLWGAVEMARQECHAERNMLGLDLACMVAATAAHHPDPDALVKFFMSTFSMKPLPLQTDPFMFQTGGILNVQLLVHNLMRFCPSSCGSVQTVPVLSERASMTLSCIQEEFKAEQSFICGKVNDALKKYNQRTRGLEYELHVICGLNSHIVNYTMFGRHYGPGYSRHRSKSQYSHVNFLASPRDLHSSQTVPILFFAECCNKEGVIDELTCCPVMGHPGRCYHCECEGAKIVHPDLEKYNGRTDFLEMARDKSSGTTTEDVISRCEYLHDAVDICEEDCVCFDASRDVECAEFLNSRAANKIRLE</sequence>
<dbReference type="PANTHER" id="PTHR33120:SF53">
    <property type="entry name" value="OS03G0697833 PROTEIN"/>
    <property type="match status" value="1"/>
</dbReference>
<evidence type="ECO:0000259" key="1">
    <source>
        <dbReference type="Pfam" id="PF12274"/>
    </source>
</evidence>
<feature type="domain" description="DUF3615" evidence="1">
    <location>
        <begin position="493"/>
        <end position="605"/>
    </location>
</feature>
<evidence type="ECO:0000313" key="4">
    <source>
        <dbReference type="Proteomes" id="UP000007015"/>
    </source>
</evidence>
<feature type="domain" description="PIR2-like helical" evidence="2">
    <location>
        <begin position="11"/>
        <end position="155"/>
    </location>
</feature>
<reference evidence="3 4" key="1">
    <citation type="journal article" date="2005" name="PLoS Biol.">
        <title>The genomes of Oryza sativa: a history of duplications.</title>
        <authorList>
            <person name="Yu J."/>
            <person name="Wang J."/>
            <person name="Lin W."/>
            <person name="Li S."/>
            <person name="Li H."/>
            <person name="Zhou J."/>
            <person name="Ni P."/>
            <person name="Dong W."/>
            <person name="Hu S."/>
            <person name="Zeng C."/>
            <person name="Zhang J."/>
            <person name="Zhang Y."/>
            <person name="Li R."/>
            <person name="Xu Z."/>
            <person name="Li S."/>
            <person name="Li X."/>
            <person name="Zheng H."/>
            <person name="Cong L."/>
            <person name="Lin L."/>
            <person name="Yin J."/>
            <person name="Geng J."/>
            <person name="Li G."/>
            <person name="Shi J."/>
            <person name="Liu J."/>
            <person name="Lv H."/>
            <person name="Li J."/>
            <person name="Wang J."/>
            <person name="Deng Y."/>
            <person name="Ran L."/>
            <person name="Shi X."/>
            <person name="Wang X."/>
            <person name="Wu Q."/>
            <person name="Li C."/>
            <person name="Ren X."/>
            <person name="Wang J."/>
            <person name="Wang X."/>
            <person name="Li D."/>
            <person name="Liu D."/>
            <person name="Zhang X."/>
            <person name="Ji Z."/>
            <person name="Zhao W."/>
            <person name="Sun Y."/>
            <person name="Zhang Z."/>
            <person name="Bao J."/>
            <person name="Han Y."/>
            <person name="Dong L."/>
            <person name="Ji J."/>
            <person name="Chen P."/>
            <person name="Wu S."/>
            <person name="Liu J."/>
            <person name="Xiao Y."/>
            <person name="Bu D."/>
            <person name="Tan J."/>
            <person name="Yang L."/>
            <person name="Ye C."/>
            <person name="Zhang J."/>
            <person name="Xu J."/>
            <person name="Zhou Y."/>
            <person name="Yu Y."/>
            <person name="Zhang B."/>
            <person name="Zhuang S."/>
            <person name="Wei H."/>
            <person name="Liu B."/>
            <person name="Lei M."/>
            <person name="Yu H."/>
            <person name="Li Y."/>
            <person name="Xu H."/>
            <person name="Wei S."/>
            <person name="He X."/>
            <person name="Fang L."/>
            <person name="Zhang Z."/>
            <person name="Zhang Y."/>
            <person name="Huang X."/>
            <person name="Su Z."/>
            <person name="Tong W."/>
            <person name="Li J."/>
            <person name="Tong Z."/>
            <person name="Li S."/>
            <person name="Ye J."/>
            <person name="Wang L."/>
            <person name="Fang L."/>
            <person name="Lei T."/>
            <person name="Chen C."/>
            <person name="Chen H."/>
            <person name="Xu Z."/>
            <person name="Li H."/>
            <person name="Huang H."/>
            <person name="Zhang F."/>
            <person name="Xu H."/>
            <person name="Li N."/>
            <person name="Zhao C."/>
            <person name="Li S."/>
            <person name="Dong L."/>
            <person name="Huang Y."/>
            <person name="Li L."/>
            <person name="Xi Y."/>
            <person name="Qi Q."/>
            <person name="Li W."/>
            <person name="Zhang B."/>
            <person name="Hu W."/>
            <person name="Zhang Y."/>
            <person name="Tian X."/>
            <person name="Jiao Y."/>
            <person name="Liang X."/>
            <person name="Jin J."/>
            <person name="Gao L."/>
            <person name="Zheng W."/>
            <person name="Hao B."/>
            <person name="Liu S."/>
            <person name="Wang W."/>
            <person name="Yuan L."/>
            <person name="Cao M."/>
            <person name="McDermott J."/>
            <person name="Samudrala R."/>
            <person name="Wang J."/>
            <person name="Wong G.K."/>
            <person name="Yang H."/>
        </authorList>
    </citation>
    <scope>NUCLEOTIDE SEQUENCE [LARGE SCALE GENOMIC DNA]</scope>
    <source>
        <strain evidence="4">cv. 93-11</strain>
    </source>
</reference>
<feature type="domain" description="PIR2-like helical" evidence="2">
    <location>
        <begin position="266"/>
        <end position="380"/>
    </location>
</feature>
<dbReference type="OMA" id="ECHAERN"/>
<dbReference type="InterPro" id="IPR046527">
    <property type="entry name" value="PIR2-like_helical"/>
</dbReference>
<dbReference type="PANTHER" id="PTHR33120">
    <property type="entry name" value="EXPRESSED PROTEIN-RELATED"/>
    <property type="match status" value="1"/>
</dbReference>
<evidence type="ECO:0000259" key="2">
    <source>
        <dbReference type="Pfam" id="PF20235"/>
    </source>
</evidence>
<dbReference type="EMBL" id="CM000128">
    <property type="protein sequence ID" value="EEC76005.1"/>
    <property type="molecule type" value="Genomic_DNA"/>
</dbReference>
<evidence type="ECO:0000313" key="3">
    <source>
        <dbReference type="EMBL" id="EEC76005.1"/>
    </source>
</evidence>
<dbReference type="AlphaFoldDB" id="B8APZ8"/>
<accession>B8APZ8</accession>
<dbReference type="Pfam" id="PF12274">
    <property type="entry name" value="DUF3615"/>
    <property type="match status" value="1"/>
</dbReference>
<organism evidence="3 4">
    <name type="scientific">Oryza sativa subsp. indica</name>
    <name type="common">Rice</name>
    <dbReference type="NCBI Taxonomy" id="39946"/>
    <lineage>
        <taxon>Eukaryota</taxon>
        <taxon>Viridiplantae</taxon>
        <taxon>Streptophyta</taxon>
        <taxon>Embryophyta</taxon>
        <taxon>Tracheophyta</taxon>
        <taxon>Spermatophyta</taxon>
        <taxon>Magnoliopsida</taxon>
        <taxon>Liliopsida</taxon>
        <taxon>Poales</taxon>
        <taxon>Poaceae</taxon>
        <taxon>BOP clade</taxon>
        <taxon>Oryzoideae</taxon>
        <taxon>Oryzeae</taxon>
        <taxon>Oryzinae</taxon>
        <taxon>Oryza</taxon>
        <taxon>Oryza sativa</taxon>
    </lineage>
</organism>
<protein>
    <submittedName>
        <fullName evidence="3">Uncharacterized protein</fullName>
    </submittedName>
</protein>
<dbReference type="Pfam" id="PF20235">
    <property type="entry name" value="PIR2-like_helical"/>
    <property type="match status" value="2"/>
</dbReference>
<keyword evidence="4" id="KW-1185">Reference proteome</keyword>
<dbReference type="HOGENOM" id="CLU_011465_1_1_1"/>